<keyword evidence="20" id="KW-1185">Reference proteome</keyword>
<evidence type="ECO:0000313" key="20">
    <source>
        <dbReference type="Proteomes" id="UP000005239"/>
    </source>
</evidence>
<dbReference type="InterPro" id="IPR038662">
    <property type="entry name" value="ATP_synth_F0_csu_sf"/>
</dbReference>
<dbReference type="GO" id="GO:0033177">
    <property type="term" value="C:proton-transporting two-sector ATPase complex, proton-transporting domain"/>
    <property type="evidence" value="ECO:0007669"/>
    <property type="project" value="InterPro"/>
</dbReference>
<keyword evidence="4" id="KW-0723">Serine/threonine-protein kinase</keyword>
<dbReference type="Gene3D" id="1.10.510.10">
    <property type="entry name" value="Transferase(Phosphotransferase) domain 1"/>
    <property type="match status" value="1"/>
</dbReference>
<dbReference type="PANTHER" id="PTHR44899:SF3">
    <property type="entry name" value="SERINE_THREONINE-PROTEIN KINASE NEK1"/>
    <property type="match status" value="1"/>
</dbReference>
<keyword evidence="18" id="KW-0732">Signal</keyword>
<reference evidence="20" key="1">
    <citation type="journal article" date="2008" name="Nat. Genet.">
        <title>The Pristionchus pacificus genome provides a unique perspective on nematode lifestyle and parasitism.</title>
        <authorList>
            <person name="Dieterich C."/>
            <person name="Clifton S.W."/>
            <person name="Schuster L.N."/>
            <person name="Chinwalla A."/>
            <person name="Delehaunty K."/>
            <person name="Dinkelacker I."/>
            <person name="Fulton L."/>
            <person name="Fulton R."/>
            <person name="Godfrey J."/>
            <person name="Minx P."/>
            <person name="Mitreva M."/>
            <person name="Roeseler W."/>
            <person name="Tian H."/>
            <person name="Witte H."/>
            <person name="Yang S.P."/>
            <person name="Wilson R.K."/>
            <person name="Sommer R.J."/>
        </authorList>
    </citation>
    <scope>NUCLEOTIDE SEQUENCE [LARGE SCALE GENOMIC DNA]</scope>
    <source>
        <strain evidence="20">PS312</strain>
    </source>
</reference>
<evidence type="ECO:0000256" key="16">
    <source>
        <dbReference type="SAM" id="MobiDB-lite"/>
    </source>
</evidence>
<dbReference type="InterPro" id="IPR008266">
    <property type="entry name" value="Tyr_kinase_AS"/>
</dbReference>
<dbReference type="Pfam" id="PF00137">
    <property type="entry name" value="ATP-synt_C"/>
    <property type="match status" value="1"/>
</dbReference>
<protein>
    <recommendedName>
        <fullName evidence="3">non-specific serine/threonine protein kinase</fullName>
        <ecNumber evidence="3">2.7.11.1</ecNumber>
    </recommendedName>
    <alternativeName>
        <fullName evidence="13">ATPase protein 9</fullName>
    </alternativeName>
    <alternativeName>
        <fullName evidence="12">ATPase subunit c</fullName>
    </alternativeName>
</protein>
<comment type="subcellular location">
    <subcellularLocation>
        <location evidence="1">Membrane</location>
        <topology evidence="1">Multi-pass membrane protein</topology>
    </subcellularLocation>
</comment>
<evidence type="ECO:0000256" key="8">
    <source>
        <dbReference type="ARBA" id="ARBA00022777"/>
    </source>
</evidence>
<dbReference type="EnsemblMetazoa" id="PPA21748.1">
    <property type="protein sequence ID" value="PPA21748.1"/>
    <property type="gene ID" value="WBGene00111302"/>
</dbReference>
<dbReference type="GO" id="GO:0045259">
    <property type="term" value="C:proton-transporting ATP synthase complex"/>
    <property type="evidence" value="ECO:0007669"/>
    <property type="project" value="InterPro"/>
</dbReference>
<evidence type="ECO:0000256" key="13">
    <source>
        <dbReference type="ARBA" id="ARBA00033111"/>
    </source>
</evidence>
<evidence type="ECO:0000256" key="15">
    <source>
        <dbReference type="ARBA" id="ARBA00048679"/>
    </source>
</evidence>
<dbReference type="PRINTS" id="PR00109">
    <property type="entry name" value="TYRKINASE"/>
</dbReference>
<dbReference type="CDD" id="cd18182">
    <property type="entry name" value="ATP-synt_Fo_c_ATP5G3"/>
    <property type="match status" value="1"/>
</dbReference>
<evidence type="ECO:0000313" key="19">
    <source>
        <dbReference type="EnsemblMetazoa" id="PPA21748.1"/>
    </source>
</evidence>
<evidence type="ECO:0000256" key="4">
    <source>
        <dbReference type="ARBA" id="ARBA00022527"/>
    </source>
</evidence>
<keyword evidence="5" id="KW-0808">Transferase</keyword>
<evidence type="ECO:0000256" key="1">
    <source>
        <dbReference type="ARBA" id="ARBA00004141"/>
    </source>
</evidence>
<feature type="transmembrane region" description="Helical" evidence="17">
    <location>
        <begin position="484"/>
        <end position="505"/>
    </location>
</feature>
<feature type="signal peptide" evidence="18">
    <location>
        <begin position="1"/>
        <end position="24"/>
    </location>
</feature>
<evidence type="ECO:0000256" key="12">
    <source>
        <dbReference type="ARBA" id="ARBA00029852"/>
    </source>
</evidence>
<dbReference type="GO" id="GO:0015078">
    <property type="term" value="F:proton transmembrane transporter activity"/>
    <property type="evidence" value="ECO:0007669"/>
    <property type="project" value="InterPro"/>
</dbReference>
<sequence length="1433" mass="160362">MGRRPSLVLLLYLFSVELITLINSSSSDTVISGRCHQKCATEFTKMTVRIRNDRSVANEPLTNSTEFVFCKLGCLRIPGFDEHHHSSFHKGRRLRTEIDDTATESIGRSAPVVLNSVDFLCTQSSTANSSRLNVSVELNLESENSRLIDFHVQVFAREIESAKERSIHSSHVFSTLVSIPIEISEDTQEVQVRASAYDAMGLVGDTVASRWWPINTIRDTTDVPLKMALERQMWHEERAAALLLIDWPVYRIPSCDLRLKIAHHDSARSQEEIAVQLDETRTAMAPRLHYEETYAIEMEDAGMTSSSIDGPDTMSMTVLVITVDPCLKMVADPNMCPPPPVSSLSYKWNTTDTFVVSWSFDQPLEAGGKKSSSHHFLVSVSLQPKKKRGQSTREVNEEGREERGEVDGGVSICDEKINHLRKTYTAEVRSATFRLPPSSQQCAFAVEVMAVDARNRRSRGVTIDSRQAEMESWQQVESGGIEIALLWAVFIIMCVSGVAVSLMVLRHQQRSSVKKKELKEREQHREILDSLYGRDTLGRYAPAPSAIHTFLTAPSSPPQIEVPRGVYRVGKGWSGADNSNVCSTKDASYASRLISDDGYAICELHDETVDCQHNLSLFPLPHTDRLLCGVPVYSPEDYDMVELVGRGRFGDVFAARFIQSTTLTAVKHFNDSSDLHSEFSAARSLSLSRSPFFPSLIGAICPRESLALSALVYEYCPGGDLRSFLQSVRDSLPQRSHLARSLRIVTPRIFCFLRATASSLAELHCRSVVHRDISARNVLLTARWKDPFELNDGCDAKLGDLGLCCRIDGEDSNRRLALPWQSPQVRGGGRYTIEDDIWSFGCLLLEVSTLGVEPWSGGELPSIDNGREIGRHVETVGVGHAKIDASLANRLRPLMAECLSIDRSNRPSIRRIIDYLITLNTSIGTLQTSDLLYYSKDSQFDRRPKALHNILYHGQYSTATRSMYCQCLAVAVARVLLSQRESPVAASSIAARTMSTSVARRDIDTATKYIGAGIGNVFGALVIGYVRNPSLKHQLFSYAALGFALSEAMGLFRLAMGLHDPLRPVERWSDNRLSSSRDGKLSLYSGHSSSIMCVSEVAVSLMVLRHQQRSSVKKKELKEKEQHREILDSLYRIFNQRRIEGNRREMVTFVRSSTSFKEKIELPSSWRFRQRVSPSIVFDTLEVRRHTGFFWSRRREKECALIDNGRLLIYSSFDRGVSILLPELSSLRFSVSAKEVVGREGNPMSCEVEMRRGKERLMLKIRGTEKVARWRDAIARSSQGLSAKGEVEGSARTGYSWSWRGTVLSTAKSREMSSEATITPGTIKREEKECDQNSNISPNLTPSFCVGADPAEIDNDENTVPSRPTVPSPIVPSRKLSMIPSSSMLSEDETTIYRSALSHRENSLPRLRAESLLLRSLCDQSILREEDEDYSNC</sequence>
<reference evidence="19" key="2">
    <citation type="submission" date="2022-06" db="UniProtKB">
        <authorList>
            <consortium name="EnsemblMetazoa"/>
        </authorList>
    </citation>
    <scope>IDENTIFICATION</scope>
    <source>
        <strain evidence="19">PS312</strain>
    </source>
</reference>
<evidence type="ECO:0000256" key="9">
    <source>
        <dbReference type="ARBA" id="ARBA00022840"/>
    </source>
</evidence>
<dbReference type="PROSITE" id="PS50011">
    <property type="entry name" value="PROTEIN_KINASE_DOM"/>
    <property type="match status" value="1"/>
</dbReference>
<dbReference type="InterPro" id="IPR002379">
    <property type="entry name" value="ATPase_proteolipid_c-like_dom"/>
</dbReference>
<dbReference type="InterPro" id="IPR000454">
    <property type="entry name" value="ATP_synth_F0_csu"/>
</dbReference>
<evidence type="ECO:0000256" key="10">
    <source>
        <dbReference type="ARBA" id="ARBA00022989"/>
    </source>
</evidence>
<organism evidence="19 20">
    <name type="scientific">Pristionchus pacificus</name>
    <name type="common">Parasitic nematode worm</name>
    <dbReference type="NCBI Taxonomy" id="54126"/>
    <lineage>
        <taxon>Eukaryota</taxon>
        <taxon>Metazoa</taxon>
        <taxon>Ecdysozoa</taxon>
        <taxon>Nematoda</taxon>
        <taxon>Chromadorea</taxon>
        <taxon>Rhabditida</taxon>
        <taxon>Rhabditina</taxon>
        <taxon>Diplogasteromorpha</taxon>
        <taxon>Diplogasteroidea</taxon>
        <taxon>Neodiplogasteridae</taxon>
        <taxon>Pristionchus</taxon>
    </lineage>
</organism>
<feature type="chain" id="PRO_5043825810" description="non-specific serine/threonine protein kinase" evidence="18">
    <location>
        <begin position="25"/>
        <end position="1433"/>
    </location>
</feature>
<evidence type="ECO:0000256" key="7">
    <source>
        <dbReference type="ARBA" id="ARBA00022741"/>
    </source>
</evidence>
<keyword evidence="7" id="KW-0547">Nucleotide-binding</keyword>
<keyword evidence="10 17" id="KW-1133">Transmembrane helix</keyword>
<dbReference type="PRINTS" id="PR00124">
    <property type="entry name" value="ATPASEC"/>
</dbReference>
<dbReference type="PROSITE" id="PS00107">
    <property type="entry name" value="PROTEIN_KINASE_ATP"/>
    <property type="match status" value="1"/>
</dbReference>
<dbReference type="GO" id="GO:0004672">
    <property type="term" value="F:protein kinase activity"/>
    <property type="evidence" value="ECO:0000318"/>
    <property type="project" value="GO_Central"/>
</dbReference>
<accession>A0A8R1UDH8</accession>
<dbReference type="EC" id="2.7.11.1" evidence="3"/>
<dbReference type="InterPro" id="IPR001245">
    <property type="entry name" value="Ser-Thr/Tyr_kinase_cat_dom"/>
</dbReference>
<dbReference type="PANTHER" id="PTHR44899">
    <property type="entry name" value="CAMK FAMILY PROTEIN KINASE"/>
    <property type="match status" value="1"/>
</dbReference>
<keyword evidence="11 17" id="KW-0472">Membrane</keyword>
<evidence type="ECO:0000256" key="18">
    <source>
        <dbReference type="SAM" id="SignalP"/>
    </source>
</evidence>
<evidence type="ECO:0000256" key="11">
    <source>
        <dbReference type="ARBA" id="ARBA00023136"/>
    </source>
</evidence>
<keyword evidence="6 17" id="KW-0812">Transmembrane</keyword>
<evidence type="ECO:0000256" key="6">
    <source>
        <dbReference type="ARBA" id="ARBA00022692"/>
    </source>
</evidence>
<keyword evidence="9" id="KW-0067">ATP-binding</keyword>
<evidence type="ECO:0000256" key="5">
    <source>
        <dbReference type="ARBA" id="ARBA00022679"/>
    </source>
</evidence>
<name>A0A2A6D095_PRIPA</name>
<dbReference type="InterPro" id="IPR011009">
    <property type="entry name" value="Kinase-like_dom_sf"/>
</dbReference>
<dbReference type="SUPFAM" id="SSF81333">
    <property type="entry name" value="F1F0 ATP synthase subunit C"/>
    <property type="match status" value="1"/>
</dbReference>
<keyword evidence="8" id="KW-0418">Kinase</keyword>
<evidence type="ECO:0000256" key="14">
    <source>
        <dbReference type="ARBA" id="ARBA00047899"/>
    </source>
</evidence>
<evidence type="ECO:0000256" key="2">
    <source>
        <dbReference type="ARBA" id="ARBA00006704"/>
    </source>
</evidence>
<feature type="compositionally biased region" description="Basic and acidic residues" evidence="16">
    <location>
        <begin position="394"/>
        <end position="406"/>
    </location>
</feature>
<dbReference type="InterPro" id="IPR051131">
    <property type="entry name" value="NEK_Ser/Thr_kinase_NIMA"/>
</dbReference>
<dbReference type="GO" id="GO:0005524">
    <property type="term" value="F:ATP binding"/>
    <property type="evidence" value="ECO:0007669"/>
    <property type="project" value="UniProtKB-UniRule"/>
</dbReference>
<dbReference type="Pfam" id="PF07714">
    <property type="entry name" value="PK_Tyr_Ser-Thr"/>
    <property type="match status" value="1"/>
</dbReference>
<evidence type="ECO:0000256" key="17">
    <source>
        <dbReference type="SAM" id="Phobius"/>
    </source>
</evidence>
<gene>
    <name evidence="19" type="primary">WBGene00111302</name>
</gene>
<comment type="catalytic activity">
    <reaction evidence="15">
        <text>L-seryl-[protein] + ATP = O-phospho-L-seryl-[protein] + ADP + H(+)</text>
        <dbReference type="Rhea" id="RHEA:17989"/>
        <dbReference type="Rhea" id="RHEA-COMP:9863"/>
        <dbReference type="Rhea" id="RHEA-COMP:11604"/>
        <dbReference type="ChEBI" id="CHEBI:15378"/>
        <dbReference type="ChEBI" id="CHEBI:29999"/>
        <dbReference type="ChEBI" id="CHEBI:30616"/>
        <dbReference type="ChEBI" id="CHEBI:83421"/>
        <dbReference type="ChEBI" id="CHEBI:456216"/>
        <dbReference type="EC" id="2.7.11.1"/>
    </reaction>
</comment>
<comment type="catalytic activity">
    <reaction evidence="14">
        <text>L-threonyl-[protein] + ATP = O-phospho-L-threonyl-[protein] + ADP + H(+)</text>
        <dbReference type="Rhea" id="RHEA:46608"/>
        <dbReference type="Rhea" id="RHEA-COMP:11060"/>
        <dbReference type="Rhea" id="RHEA-COMP:11605"/>
        <dbReference type="ChEBI" id="CHEBI:15378"/>
        <dbReference type="ChEBI" id="CHEBI:30013"/>
        <dbReference type="ChEBI" id="CHEBI:30616"/>
        <dbReference type="ChEBI" id="CHEBI:61977"/>
        <dbReference type="ChEBI" id="CHEBI:456216"/>
        <dbReference type="EC" id="2.7.11.1"/>
    </reaction>
</comment>
<dbReference type="InterPro" id="IPR017441">
    <property type="entry name" value="Protein_kinase_ATP_BS"/>
</dbReference>
<dbReference type="Proteomes" id="UP000005239">
    <property type="component" value="Unassembled WGS sequence"/>
</dbReference>
<dbReference type="GO" id="GO:0004674">
    <property type="term" value="F:protein serine/threonine kinase activity"/>
    <property type="evidence" value="ECO:0007669"/>
    <property type="project" value="UniProtKB-KW"/>
</dbReference>
<dbReference type="GO" id="GO:0015986">
    <property type="term" value="P:proton motive force-driven ATP synthesis"/>
    <property type="evidence" value="ECO:0007669"/>
    <property type="project" value="InterPro"/>
</dbReference>
<dbReference type="InterPro" id="IPR056680">
    <property type="entry name" value="DUF7778"/>
</dbReference>
<dbReference type="InterPro" id="IPR000719">
    <property type="entry name" value="Prot_kinase_dom"/>
</dbReference>
<comment type="similarity">
    <text evidence="2">Belongs to the ATPase C chain family.</text>
</comment>
<dbReference type="PROSITE" id="PS00109">
    <property type="entry name" value="PROTEIN_KINASE_TYR"/>
    <property type="match status" value="1"/>
</dbReference>
<accession>A0A2A6D095</accession>
<dbReference type="SUPFAM" id="SSF56112">
    <property type="entry name" value="Protein kinase-like (PK-like)"/>
    <property type="match status" value="1"/>
</dbReference>
<dbReference type="InterPro" id="IPR035921">
    <property type="entry name" value="F/V-ATP_Csub_sf"/>
</dbReference>
<proteinExistence type="inferred from homology"/>
<dbReference type="Pfam" id="PF24998">
    <property type="entry name" value="DUF7778"/>
    <property type="match status" value="1"/>
</dbReference>
<feature type="region of interest" description="Disordered" evidence="16">
    <location>
        <begin position="382"/>
        <end position="406"/>
    </location>
</feature>
<dbReference type="Gene3D" id="1.20.20.10">
    <property type="entry name" value="F1F0 ATP synthase subunit C"/>
    <property type="match status" value="1"/>
</dbReference>
<evidence type="ECO:0000256" key="3">
    <source>
        <dbReference type="ARBA" id="ARBA00012513"/>
    </source>
</evidence>